<evidence type="ECO:0000256" key="2">
    <source>
        <dbReference type="ARBA" id="ARBA00023295"/>
    </source>
</evidence>
<dbReference type="SUPFAM" id="SSF51011">
    <property type="entry name" value="Glycosyl hydrolase domain"/>
    <property type="match status" value="1"/>
</dbReference>
<dbReference type="InterPro" id="IPR005084">
    <property type="entry name" value="CBM6"/>
</dbReference>
<name>A0A1R0ZGY0_9BACL</name>
<dbReference type="InterPro" id="IPR013780">
    <property type="entry name" value="Glyco_hydro_b"/>
</dbReference>
<dbReference type="Gene3D" id="2.60.40.1080">
    <property type="match status" value="1"/>
</dbReference>
<dbReference type="InterPro" id="IPR001119">
    <property type="entry name" value="SLH_dom"/>
</dbReference>
<dbReference type="Pfam" id="PF02368">
    <property type="entry name" value="Big_2"/>
    <property type="match status" value="1"/>
</dbReference>
<feature type="domain" description="CBM6" evidence="4">
    <location>
        <begin position="38"/>
        <end position="160"/>
    </location>
</feature>
<dbReference type="PROSITE" id="PS51272">
    <property type="entry name" value="SLH"/>
    <property type="match status" value="3"/>
</dbReference>
<keyword evidence="1" id="KW-0378">Hydrolase</keyword>
<dbReference type="PROSITE" id="PS51175">
    <property type="entry name" value="CBM6"/>
    <property type="match status" value="3"/>
</dbReference>
<feature type="domain" description="SLH" evidence="5">
    <location>
        <begin position="1486"/>
        <end position="1544"/>
    </location>
</feature>
<feature type="region of interest" description="Disordered" evidence="3">
    <location>
        <begin position="1203"/>
        <end position="1226"/>
    </location>
</feature>
<dbReference type="InterPro" id="IPR041233">
    <property type="entry name" value="Melibiase_C"/>
</dbReference>
<comment type="caution">
    <text evidence="6">The sequence shown here is derived from an EMBL/GenBank/DDBJ whole genome shotgun (WGS) entry which is preliminary data.</text>
</comment>
<feature type="domain" description="SLH" evidence="5">
    <location>
        <begin position="1547"/>
        <end position="1602"/>
    </location>
</feature>
<dbReference type="EMBL" id="MPTW01000006">
    <property type="protein sequence ID" value="OME69844.1"/>
    <property type="molecule type" value="Genomic_DNA"/>
</dbReference>
<dbReference type="SUPFAM" id="SSF49373">
    <property type="entry name" value="Invasin/intimin cell-adhesion fragments"/>
    <property type="match status" value="1"/>
</dbReference>
<organism evidence="6 7">
    <name type="scientific">Paenibacillus odorifer</name>
    <dbReference type="NCBI Taxonomy" id="189426"/>
    <lineage>
        <taxon>Bacteria</taxon>
        <taxon>Bacillati</taxon>
        <taxon>Bacillota</taxon>
        <taxon>Bacilli</taxon>
        <taxon>Bacillales</taxon>
        <taxon>Paenibacillaceae</taxon>
        <taxon>Paenibacillus</taxon>
    </lineage>
</organism>
<dbReference type="SMART" id="SM00635">
    <property type="entry name" value="BID_2"/>
    <property type="match status" value="1"/>
</dbReference>
<evidence type="ECO:0000313" key="7">
    <source>
        <dbReference type="Proteomes" id="UP000187425"/>
    </source>
</evidence>
<dbReference type="InterPro" id="IPR008964">
    <property type="entry name" value="Invasin/intimin_cell_adhesion"/>
</dbReference>
<proteinExistence type="predicted"/>
<dbReference type="Pfam" id="PF00395">
    <property type="entry name" value="SLH"/>
    <property type="match status" value="3"/>
</dbReference>
<dbReference type="InterPro" id="IPR013785">
    <property type="entry name" value="Aldolase_TIM"/>
</dbReference>
<dbReference type="InterPro" id="IPR051465">
    <property type="entry name" value="Cell_Envelope_Struct_Comp"/>
</dbReference>
<dbReference type="PANTHER" id="PTHR43308">
    <property type="entry name" value="OUTER MEMBRANE PROTEIN ALPHA-RELATED"/>
    <property type="match status" value="1"/>
</dbReference>
<dbReference type="Gene3D" id="2.60.40.1180">
    <property type="entry name" value="Golgi alpha-mannosidase II"/>
    <property type="match status" value="1"/>
</dbReference>
<evidence type="ECO:0000256" key="3">
    <source>
        <dbReference type="SAM" id="MobiDB-lite"/>
    </source>
</evidence>
<dbReference type="Pfam" id="PF03422">
    <property type="entry name" value="CBM_6"/>
    <property type="match status" value="1"/>
</dbReference>
<dbReference type="PANTHER" id="PTHR43308:SF5">
    <property type="entry name" value="S-LAYER PROTEIN _ PEPTIDOGLYCAN ENDO-BETA-N-ACETYLGLUCOSAMINIDASE"/>
    <property type="match status" value="1"/>
</dbReference>
<dbReference type="Pfam" id="PF17801">
    <property type="entry name" value="Melibiase_C"/>
    <property type="match status" value="1"/>
</dbReference>
<reference evidence="6 7" key="1">
    <citation type="submission" date="2016-11" db="EMBL/GenBank/DDBJ databases">
        <title>Paenibacillus species isolates.</title>
        <authorList>
            <person name="Beno S.M."/>
        </authorList>
    </citation>
    <scope>NUCLEOTIDE SEQUENCE [LARGE SCALE GENOMIC DNA]</scope>
    <source>
        <strain evidence="6 7">FSL H7-0443</strain>
    </source>
</reference>
<dbReference type="InterPro" id="IPR003343">
    <property type="entry name" value="Big_2"/>
</dbReference>
<protein>
    <recommendedName>
        <fullName evidence="8">Carbohydrate-binding protein</fullName>
    </recommendedName>
</protein>
<dbReference type="Proteomes" id="UP000187425">
    <property type="component" value="Unassembled WGS sequence"/>
</dbReference>
<dbReference type="SUPFAM" id="SSF49785">
    <property type="entry name" value="Galactose-binding domain-like"/>
    <property type="match status" value="3"/>
</dbReference>
<dbReference type="GO" id="GO:0030246">
    <property type="term" value="F:carbohydrate binding"/>
    <property type="evidence" value="ECO:0007669"/>
    <property type="project" value="InterPro"/>
</dbReference>
<feature type="region of interest" description="Disordered" evidence="3">
    <location>
        <begin position="434"/>
        <end position="453"/>
    </location>
</feature>
<dbReference type="GO" id="GO:0016798">
    <property type="term" value="F:hydrolase activity, acting on glycosyl bonds"/>
    <property type="evidence" value="ECO:0007669"/>
    <property type="project" value="UniProtKB-KW"/>
</dbReference>
<sequence>MFGKAMKRGFLFFVIICLVIGSGGQFVSTVYADDTENTTYEAEADGNAMTGNASISEHPAASGGQKVGGMYQGSTLQFNHVTVSESGNYKITVYYISGDSRPFNISANGGDKQFEEPPKTVDWDTVGTYDVTLPLNAGENSILIDDNNWYSPDIDKIVIRGLDDSDPGEGSGGDWKEKLHGAIIEAEAPENIITGNAKIADSSVGSGGKIVKDMNKNSTLQFTNVTVPAAGTYLIRISYISGDQRPVYMQVNDGLDELVDLPKTASWDTVGTYDVEASLQEGLNTITFSDHDWYSPDFDRIEVIPYTISYEAESPVNDLTGEARVGDSPNASGGQKVGYLNGGSSLTFNKITAPMTGDYRITVAYFSGDPRSLYLSANGGAEQYYELPKTPDWDTALTYELTLPLNEGENTIKFSDGNWYAPDLDRIIVEPALGTDPNPPVEEDGDLGTPGTSNNYGAITVTEYTYGTLVSNGQYEVSFNTKSGYASYKWTDGQKLQGIYSSIKLGDTLIETTSYENHASAGAPVEIQDGFGKGVKLTFVHTSAGQPTLKQVYKFYDDQKYFLTRLDAISDTALQTNYMSPITVKRSGGVDIGASADNRVLTVPFDNDAWIRYKSQSMNRADTSYEMTTIFNNSTRSGLVLGSVTHDTWKTGIDWKGSSNRLNELAVYGGAASDVTRDTQPHGILTGAELSSPMIMVGAFSDYRTGLEEYGKANAIITPPLLLNPELPQGVPVGFNSWGAYEGTLSYQDVVDVSNYYKEHLNDFNNNGNVFINMDSYWDNLNDKQLADAVSVIKGNGQHAGIYWAPFVYWGNNMSQPVEGTDNKYTYGDIVLKDAEGKPLPTLDGAFPLDVTHPGAKLRMNYFLDKFKDLGFTFIKLDFLTHGSLEGQHFDPTVTTGIQAYNEGMRYVKDRLDGKMFISASIAPIFPSQYAHSRRISCDTYGKINETEYMLNSLTYGFWQNGTIYTYTDPDHLALARASSLTEARSRMNSGVIAGTVLLGSDDVNDPKAQEYMTALFNNKEVLELALKGKVFKPLEGNTNANAADTFVMKDGNDYYLAVFNYSANASADKTVNLGRAGLDAADSYTMQDLWTGEVSTISGTLALSLQPTESKLVKLTAAPKKVTGVSLDKTELTLTAGETGKLTAALSPEEAANKAVHWTSSDTSVATVVYGTVTAVNAGKTTITVETVDGGFKAAAEVTVKAASPGEPGNPEVPANPGNNNGTPSSIVDQENGAGTLILTSEMLKVDSASGNVIVEIKGDTQQIQLSSDVVRQLANHTLVLKSGKFSMKVPADLLRQLQSKLPEGQRDDSTITLKLVPLSSKANEIIAAAEGTTQAQVRLMGDIYEFSLSVTTKAGTTETLSAFDQPITLSLTVGEGFDSKRGGIYYIADNGKLEYISANYAGGVLTAQVNHFSKYAVLELKRTFVDVPANHWASPAIQELAAKLYVQGTSKDKFEPNRAITRAEFTSMLVHSLGLTTRGDVSFADVAPSAWYAESISIAYKAGIVSGRSATKFEPAAQITREEITVMLMKAYELKNGKVTVASTDVTFKDMKQVSSWAAASVKGAASLGLVQGQNEGLFAPKGIASRAEATQVIYNLIMK</sequence>
<feature type="domain" description="CBM6" evidence="4">
    <location>
        <begin position="308"/>
        <end position="430"/>
    </location>
</feature>
<dbReference type="InterPro" id="IPR008979">
    <property type="entry name" value="Galactose-bd-like_sf"/>
</dbReference>
<dbReference type="Gene3D" id="2.60.120.260">
    <property type="entry name" value="Galactose-binding domain-like"/>
    <property type="match status" value="3"/>
</dbReference>
<dbReference type="Gene3D" id="3.20.20.70">
    <property type="entry name" value="Aldolase class I"/>
    <property type="match status" value="1"/>
</dbReference>
<evidence type="ECO:0000256" key="1">
    <source>
        <dbReference type="ARBA" id="ARBA00022801"/>
    </source>
</evidence>
<evidence type="ECO:0008006" key="8">
    <source>
        <dbReference type="Google" id="ProtNLM"/>
    </source>
</evidence>
<dbReference type="RefSeq" id="WP_076284714.1">
    <property type="nucleotide sequence ID" value="NZ_MPTW01000006.1"/>
</dbReference>
<dbReference type="SUPFAM" id="SSF51445">
    <property type="entry name" value="(Trans)glycosidases"/>
    <property type="match status" value="1"/>
</dbReference>
<evidence type="ECO:0000313" key="6">
    <source>
        <dbReference type="EMBL" id="OME69844.1"/>
    </source>
</evidence>
<keyword evidence="2" id="KW-0326">Glycosidase</keyword>
<evidence type="ECO:0000259" key="4">
    <source>
        <dbReference type="PROSITE" id="PS51175"/>
    </source>
</evidence>
<feature type="domain" description="CBM6" evidence="4">
    <location>
        <begin position="182"/>
        <end position="304"/>
    </location>
</feature>
<dbReference type="CDD" id="cd04081">
    <property type="entry name" value="CBM35_galactosidase-like"/>
    <property type="match status" value="3"/>
</dbReference>
<dbReference type="InterPro" id="IPR017853">
    <property type="entry name" value="GH"/>
</dbReference>
<feature type="domain" description="SLH" evidence="5">
    <location>
        <begin position="1422"/>
        <end position="1485"/>
    </location>
</feature>
<dbReference type="OrthoDB" id="1031955at2"/>
<accession>A0A1R0ZGY0</accession>
<gene>
    <name evidence="6" type="ORF">BSK65_12995</name>
</gene>
<evidence type="ECO:0000259" key="5">
    <source>
        <dbReference type="PROSITE" id="PS51272"/>
    </source>
</evidence>